<evidence type="ECO:0000313" key="8">
    <source>
        <dbReference type="Proteomes" id="UP000683000"/>
    </source>
</evidence>
<dbReference type="SMART" id="SM00102">
    <property type="entry name" value="ADF"/>
    <property type="match status" value="1"/>
</dbReference>
<keyword evidence="8" id="KW-1185">Reference proteome</keyword>
<dbReference type="SUPFAM" id="SSF55753">
    <property type="entry name" value="Actin depolymerizing proteins"/>
    <property type="match status" value="1"/>
</dbReference>
<comment type="subcellular location">
    <subcellularLocation>
        <location evidence="1">Nucleus matrix</location>
    </subcellularLocation>
</comment>
<dbReference type="InterPro" id="IPR017904">
    <property type="entry name" value="ADF/Cofilin"/>
</dbReference>
<sequence>MASGVQVTDDCLRTFQNLKLGKKLKYIIFNLNKELTEIVVEKSSEDSDYEKFIEELPTDGCRWAVYDFSFEKEGEGRRNKLCFISWAPDTARVKTKMVFASSRDGLRRKLDGIALEIQGTDLEEVSHKTGLSALLDCIVVVC</sequence>
<evidence type="ECO:0000256" key="5">
    <source>
        <dbReference type="ARBA" id="ARBA00032427"/>
    </source>
</evidence>
<evidence type="ECO:0000256" key="2">
    <source>
        <dbReference type="ARBA" id="ARBA00006844"/>
    </source>
</evidence>
<evidence type="ECO:0000256" key="1">
    <source>
        <dbReference type="ARBA" id="ARBA00004109"/>
    </source>
</evidence>
<evidence type="ECO:0000256" key="3">
    <source>
        <dbReference type="ARBA" id="ARBA00015630"/>
    </source>
</evidence>
<feature type="domain" description="ADF-H" evidence="6">
    <location>
        <begin position="4"/>
        <end position="135"/>
    </location>
</feature>
<evidence type="ECO:0000313" key="7">
    <source>
        <dbReference type="EMBL" id="KAG6377676.1"/>
    </source>
</evidence>
<gene>
    <name evidence="7" type="ORF">JVT61DRAFT_14442</name>
</gene>
<dbReference type="Pfam" id="PF00241">
    <property type="entry name" value="Cofilin_ADF"/>
    <property type="match status" value="1"/>
</dbReference>
<evidence type="ECO:0000256" key="4">
    <source>
        <dbReference type="ARBA" id="ARBA00023203"/>
    </source>
</evidence>
<organism evidence="7 8">
    <name type="scientific">Boletus reticuloceps</name>
    <dbReference type="NCBI Taxonomy" id="495285"/>
    <lineage>
        <taxon>Eukaryota</taxon>
        <taxon>Fungi</taxon>
        <taxon>Dikarya</taxon>
        <taxon>Basidiomycota</taxon>
        <taxon>Agaricomycotina</taxon>
        <taxon>Agaricomycetes</taxon>
        <taxon>Agaricomycetidae</taxon>
        <taxon>Boletales</taxon>
        <taxon>Boletineae</taxon>
        <taxon>Boletaceae</taxon>
        <taxon>Boletoideae</taxon>
        <taxon>Boletus</taxon>
    </lineage>
</organism>
<dbReference type="Gene3D" id="3.40.20.10">
    <property type="entry name" value="Severin"/>
    <property type="match status" value="1"/>
</dbReference>
<comment type="caution">
    <text evidence="7">The sequence shown here is derived from an EMBL/GenBank/DDBJ whole genome shotgun (WGS) entry which is preliminary data.</text>
</comment>
<reference evidence="7" key="1">
    <citation type="submission" date="2021-03" db="EMBL/GenBank/DDBJ databases">
        <title>Evolutionary innovations through gain and loss of genes in the ectomycorrhizal Boletales.</title>
        <authorList>
            <person name="Wu G."/>
            <person name="Miyauchi S."/>
            <person name="Morin E."/>
            <person name="Yang Z.-L."/>
            <person name="Xu J."/>
            <person name="Martin F.M."/>
        </authorList>
    </citation>
    <scope>NUCLEOTIDE SEQUENCE</scope>
    <source>
        <strain evidence="7">BR01</strain>
    </source>
</reference>
<dbReference type="InterPro" id="IPR002108">
    <property type="entry name" value="ADF-H"/>
</dbReference>
<dbReference type="GO" id="GO:0003779">
    <property type="term" value="F:actin binding"/>
    <property type="evidence" value="ECO:0007669"/>
    <property type="project" value="UniProtKB-KW"/>
</dbReference>
<dbReference type="GO" id="GO:0016363">
    <property type="term" value="C:nuclear matrix"/>
    <property type="evidence" value="ECO:0007669"/>
    <property type="project" value="UniProtKB-SubCell"/>
</dbReference>
<proteinExistence type="inferred from homology"/>
<dbReference type="GO" id="GO:0015629">
    <property type="term" value="C:actin cytoskeleton"/>
    <property type="evidence" value="ECO:0007669"/>
    <property type="project" value="InterPro"/>
</dbReference>
<dbReference type="CDD" id="cd11286">
    <property type="entry name" value="ADF_cofilin_like"/>
    <property type="match status" value="1"/>
</dbReference>
<keyword evidence="4" id="KW-0009">Actin-binding</keyword>
<dbReference type="AlphaFoldDB" id="A0A8I3ACM4"/>
<dbReference type="PANTHER" id="PTHR11913">
    <property type="entry name" value="COFILIN-RELATED"/>
    <property type="match status" value="1"/>
</dbReference>
<accession>A0A8I3ACM4</accession>
<comment type="similarity">
    <text evidence="2">Belongs to the actin-binding proteins ADF family.</text>
</comment>
<name>A0A8I3ACM4_9AGAM</name>
<evidence type="ECO:0000259" key="6">
    <source>
        <dbReference type="PROSITE" id="PS51263"/>
    </source>
</evidence>
<dbReference type="Proteomes" id="UP000683000">
    <property type="component" value="Unassembled WGS sequence"/>
</dbReference>
<dbReference type="InterPro" id="IPR029006">
    <property type="entry name" value="ADF-H/Gelsolin-like_dom_sf"/>
</dbReference>
<dbReference type="EMBL" id="JAGFBS010000008">
    <property type="protein sequence ID" value="KAG6377676.1"/>
    <property type="molecule type" value="Genomic_DNA"/>
</dbReference>
<dbReference type="GO" id="GO:0030042">
    <property type="term" value="P:actin filament depolymerization"/>
    <property type="evidence" value="ECO:0007669"/>
    <property type="project" value="InterPro"/>
</dbReference>
<dbReference type="OrthoDB" id="10249245at2759"/>
<dbReference type="PROSITE" id="PS51263">
    <property type="entry name" value="ADF_H"/>
    <property type="match status" value="1"/>
</dbReference>
<protein>
    <recommendedName>
        <fullName evidence="3">Cofilin</fullName>
    </recommendedName>
    <alternativeName>
        <fullName evidence="5">Actin-depolymerizing factor 1</fullName>
    </alternativeName>
</protein>